<comment type="pathway">
    <text evidence="1 9">Porphyrin-containing compound metabolism; protoporphyrin-IX biosynthesis; coproporphyrinogen-III from 5-aminolevulinate: step 3/4.</text>
</comment>
<dbReference type="PANTHER" id="PTHR38042:SF1">
    <property type="entry name" value="UROPORPHYRINOGEN-III SYNTHASE, CHLOROPLASTIC"/>
    <property type="match status" value="1"/>
</dbReference>
<dbReference type="SUPFAM" id="SSF69618">
    <property type="entry name" value="HemD-like"/>
    <property type="match status" value="1"/>
</dbReference>
<dbReference type="UniPathway" id="UPA00251">
    <property type="reaction ID" value="UER00320"/>
</dbReference>
<evidence type="ECO:0000313" key="12">
    <source>
        <dbReference type="Proteomes" id="UP000197065"/>
    </source>
</evidence>
<evidence type="ECO:0000259" key="10">
    <source>
        <dbReference type="Pfam" id="PF02602"/>
    </source>
</evidence>
<evidence type="ECO:0000256" key="5">
    <source>
        <dbReference type="ARBA" id="ARBA00023244"/>
    </source>
</evidence>
<dbReference type="GO" id="GO:0006782">
    <property type="term" value="P:protoporphyrinogen IX biosynthetic process"/>
    <property type="evidence" value="ECO:0007669"/>
    <property type="project" value="UniProtKB-UniRule"/>
</dbReference>
<dbReference type="Pfam" id="PF02602">
    <property type="entry name" value="HEM4"/>
    <property type="match status" value="1"/>
</dbReference>
<dbReference type="GO" id="GO:0004852">
    <property type="term" value="F:uroporphyrinogen-III synthase activity"/>
    <property type="evidence" value="ECO:0007669"/>
    <property type="project" value="UniProtKB-UniRule"/>
</dbReference>
<dbReference type="GO" id="GO:0006780">
    <property type="term" value="P:uroporphyrinogen III biosynthetic process"/>
    <property type="evidence" value="ECO:0007669"/>
    <property type="project" value="UniProtKB-UniRule"/>
</dbReference>
<keyword evidence="4 9" id="KW-0456">Lyase</keyword>
<dbReference type="InterPro" id="IPR039793">
    <property type="entry name" value="UROS/Hem4"/>
</dbReference>
<accession>A0A212Q133</accession>
<dbReference type="Gene3D" id="3.40.50.10090">
    <property type="match status" value="2"/>
</dbReference>
<protein>
    <recommendedName>
        <fullName evidence="7 9">Uroporphyrinogen-III synthase</fullName>
        <ecNumber evidence="3 9">4.2.1.75</ecNumber>
    </recommendedName>
</protein>
<dbReference type="InterPro" id="IPR003754">
    <property type="entry name" value="4pyrrol_synth_uPrphyn_synth"/>
</dbReference>
<comment type="function">
    <text evidence="6 9">Catalyzes cyclization of the linear tetrapyrrole, hydroxymethylbilane, to the macrocyclic uroporphyrinogen III.</text>
</comment>
<feature type="domain" description="Tetrapyrrole biosynthesis uroporphyrinogen III synthase" evidence="10">
    <location>
        <begin position="19"/>
        <end position="231"/>
    </location>
</feature>
<comment type="catalytic activity">
    <reaction evidence="8 9">
        <text>hydroxymethylbilane = uroporphyrinogen III + H2O</text>
        <dbReference type="Rhea" id="RHEA:18965"/>
        <dbReference type="ChEBI" id="CHEBI:15377"/>
        <dbReference type="ChEBI" id="CHEBI:57308"/>
        <dbReference type="ChEBI" id="CHEBI:57845"/>
        <dbReference type="EC" id="4.2.1.75"/>
    </reaction>
</comment>
<dbReference type="AlphaFoldDB" id="A0A212Q133"/>
<evidence type="ECO:0000256" key="2">
    <source>
        <dbReference type="ARBA" id="ARBA00008133"/>
    </source>
</evidence>
<reference evidence="11 12" key="1">
    <citation type="submission" date="2017-06" db="EMBL/GenBank/DDBJ databases">
        <authorList>
            <person name="Kim H.J."/>
            <person name="Triplett B.A."/>
        </authorList>
    </citation>
    <scope>NUCLEOTIDE SEQUENCE [LARGE SCALE GENOMIC DNA]</scope>
    <source>
        <strain evidence="11 12">B29T1</strain>
    </source>
</reference>
<evidence type="ECO:0000313" key="11">
    <source>
        <dbReference type="EMBL" id="SNB53045.1"/>
    </source>
</evidence>
<dbReference type="CDD" id="cd06578">
    <property type="entry name" value="HemD"/>
    <property type="match status" value="1"/>
</dbReference>
<evidence type="ECO:0000256" key="9">
    <source>
        <dbReference type="RuleBase" id="RU366031"/>
    </source>
</evidence>
<keyword evidence="12" id="KW-1185">Reference proteome</keyword>
<dbReference type="PANTHER" id="PTHR38042">
    <property type="entry name" value="UROPORPHYRINOGEN-III SYNTHASE, CHLOROPLASTIC"/>
    <property type="match status" value="1"/>
</dbReference>
<evidence type="ECO:0000256" key="7">
    <source>
        <dbReference type="ARBA" id="ARBA00040167"/>
    </source>
</evidence>
<evidence type="ECO:0000256" key="8">
    <source>
        <dbReference type="ARBA" id="ARBA00048617"/>
    </source>
</evidence>
<name>A0A212Q133_9PROT</name>
<dbReference type="Proteomes" id="UP000197065">
    <property type="component" value="Unassembled WGS sequence"/>
</dbReference>
<dbReference type="InterPro" id="IPR036108">
    <property type="entry name" value="4pyrrol_syn_uPrphyn_synt_sf"/>
</dbReference>
<organism evidence="11 12">
    <name type="scientific">Arboricoccus pini</name>
    <dbReference type="NCBI Taxonomy" id="1963835"/>
    <lineage>
        <taxon>Bacteria</taxon>
        <taxon>Pseudomonadati</taxon>
        <taxon>Pseudomonadota</taxon>
        <taxon>Alphaproteobacteria</taxon>
        <taxon>Geminicoccales</taxon>
        <taxon>Geminicoccaceae</taxon>
        <taxon>Arboricoccus</taxon>
    </lineage>
</organism>
<dbReference type="RefSeq" id="WP_165769367.1">
    <property type="nucleotide sequence ID" value="NZ_FYEH01000001.1"/>
</dbReference>
<evidence type="ECO:0000256" key="3">
    <source>
        <dbReference type="ARBA" id="ARBA00013109"/>
    </source>
</evidence>
<dbReference type="EC" id="4.2.1.75" evidence="3 9"/>
<evidence type="ECO:0000256" key="4">
    <source>
        <dbReference type="ARBA" id="ARBA00023239"/>
    </source>
</evidence>
<gene>
    <name evidence="11" type="ORF">SAMN07250955_101325</name>
</gene>
<evidence type="ECO:0000256" key="1">
    <source>
        <dbReference type="ARBA" id="ARBA00004772"/>
    </source>
</evidence>
<dbReference type="EMBL" id="FYEH01000001">
    <property type="protein sequence ID" value="SNB53045.1"/>
    <property type="molecule type" value="Genomic_DNA"/>
</dbReference>
<proteinExistence type="inferred from homology"/>
<evidence type="ECO:0000256" key="6">
    <source>
        <dbReference type="ARBA" id="ARBA00037589"/>
    </source>
</evidence>
<comment type="similarity">
    <text evidence="2 9">Belongs to the uroporphyrinogen-III synthase family.</text>
</comment>
<sequence length="235" mass="25599">MSARQLVLLTRPRRQSLATARALKRKGYRSLIYPLLSIERLDHAEPDLRDIAGIVLTSANAATALDDRMRQMPLFAVGEATAAAARSLGARHVTVGQKDGRALAGRITSYFNGRPGALLHLAGEQVRDGLEEALVAAGLGYRRLTVYRAQEARTLSQRVLDALRRDEFVAVMLFSPRAATIFRNLLAAADLLDRAECVTAVCMSEAVAACVCDLAWQAVRVADLPSQDAMLKCLR</sequence>
<keyword evidence="5 9" id="KW-0627">Porphyrin biosynthesis</keyword>